<keyword evidence="6" id="KW-0539">Nucleus</keyword>
<evidence type="ECO:0000313" key="8">
    <source>
        <dbReference type="EMBL" id="KIM98925.1"/>
    </source>
</evidence>
<name>A0A0C3GS85_OIDMZ</name>
<keyword evidence="3" id="KW-0677">Repeat</keyword>
<dbReference type="GO" id="GO:0000981">
    <property type="term" value="F:DNA-binding transcription factor activity, RNA polymerase II-specific"/>
    <property type="evidence" value="ECO:0007669"/>
    <property type="project" value="InterPro"/>
</dbReference>
<dbReference type="CDD" id="cd12148">
    <property type="entry name" value="fungal_TF_MHR"/>
    <property type="match status" value="1"/>
</dbReference>
<evidence type="ECO:0000313" key="9">
    <source>
        <dbReference type="Proteomes" id="UP000054321"/>
    </source>
</evidence>
<dbReference type="STRING" id="913774.A0A0C3GS85"/>
<proteinExistence type="predicted"/>
<dbReference type="InParanoid" id="A0A0C3GS85"/>
<dbReference type="GO" id="GO:0005634">
    <property type="term" value="C:nucleus"/>
    <property type="evidence" value="ECO:0007669"/>
    <property type="project" value="UniProtKB-SubCell"/>
</dbReference>
<organism evidence="8 9">
    <name type="scientific">Oidiodendron maius (strain Zn)</name>
    <dbReference type="NCBI Taxonomy" id="913774"/>
    <lineage>
        <taxon>Eukaryota</taxon>
        <taxon>Fungi</taxon>
        <taxon>Dikarya</taxon>
        <taxon>Ascomycota</taxon>
        <taxon>Pezizomycotina</taxon>
        <taxon>Leotiomycetes</taxon>
        <taxon>Leotiomycetes incertae sedis</taxon>
        <taxon>Myxotrichaceae</taxon>
        <taxon>Oidiodendron</taxon>
    </lineage>
</organism>
<evidence type="ECO:0000256" key="2">
    <source>
        <dbReference type="ARBA" id="ARBA00022723"/>
    </source>
</evidence>
<reference evidence="8 9" key="1">
    <citation type="submission" date="2014-04" db="EMBL/GenBank/DDBJ databases">
        <authorList>
            <consortium name="DOE Joint Genome Institute"/>
            <person name="Kuo A."/>
            <person name="Martino E."/>
            <person name="Perotto S."/>
            <person name="Kohler A."/>
            <person name="Nagy L.G."/>
            <person name="Floudas D."/>
            <person name="Copeland A."/>
            <person name="Barry K.W."/>
            <person name="Cichocki N."/>
            <person name="Veneault-Fourrey C."/>
            <person name="LaButti K."/>
            <person name="Lindquist E.A."/>
            <person name="Lipzen A."/>
            <person name="Lundell T."/>
            <person name="Morin E."/>
            <person name="Murat C."/>
            <person name="Sun H."/>
            <person name="Tunlid A."/>
            <person name="Henrissat B."/>
            <person name="Grigoriev I.V."/>
            <person name="Hibbett D.S."/>
            <person name="Martin F."/>
            <person name="Nordberg H.P."/>
            <person name="Cantor M.N."/>
            <person name="Hua S.X."/>
        </authorList>
    </citation>
    <scope>NUCLEOTIDE SEQUENCE [LARGE SCALE GENOMIC DNA]</scope>
    <source>
        <strain evidence="8 9">Zn</strain>
    </source>
</reference>
<sequence>MAVSRLADSLPILHRPTLNFEFLHRELSASILCFGLLASDQPDFHEIGCSLLHRLREDIILFTHNNTITMEQVWVLQAMLILEFGGMFYANRKAMELSDIFHGTMVTLARRLGIFEPSYEPARPSSSLSHDTRWLEWIHKESLKRLAYFIFVLDVKHALLFGHDRSIFSFSVFAIKLDLPCDNREWGAVGAHEWNAVIPSLVSGRLKCHEIHNTLLFSQEPDVDLPYLDALGAYIVFAGLSSITMDFLQRHHEPFFDRDKAIRRLCHALSAIHERLSSTPESKVKDHAQMIYYVSLISLYTPLDDLERAANSGYSLTGLTPKQQTRSAIVRLLTRNKVEVKSARHATCLLRIYIPEDLRISSPYESSGLYLATLTLWAYLTGKGYDHESPMLPSNNTDIEALNAMEISLEDSDMAACGKHWRTLVQHVADRLGKKYNENAREYSQVLHSLIDITI</sequence>
<keyword evidence="9" id="KW-1185">Reference proteome</keyword>
<dbReference type="GO" id="GO:0006351">
    <property type="term" value="P:DNA-templated transcription"/>
    <property type="evidence" value="ECO:0007669"/>
    <property type="project" value="InterPro"/>
</dbReference>
<comment type="subcellular location">
    <subcellularLocation>
        <location evidence="1">Nucleus</location>
    </subcellularLocation>
</comment>
<dbReference type="PANTHER" id="PTHR40626">
    <property type="entry name" value="MIP31509P"/>
    <property type="match status" value="1"/>
</dbReference>
<dbReference type="EMBL" id="KN832879">
    <property type="protein sequence ID" value="KIM98925.1"/>
    <property type="molecule type" value="Genomic_DNA"/>
</dbReference>
<dbReference type="OrthoDB" id="1405595at2759"/>
<evidence type="ECO:0000256" key="4">
    <source>
        <dbReference type="ARBA" id="ARBA00022771"/>
    </source>
</evidence>
<dbReference type="HOGENOM" id="CLU_569970_0_0_1"/>
<gene>
    <name evidence="8" type="ORF">OIDMADRAFT_30573</name>
</gene>
<dbReference type="GO" id="GO:0000785">
    <property type="term" value="C:chromatin"/>
    <property type="evidence" value="ECO:0007669"/>
    <property type="project" value="TreeGrafter"/>
</dbReference>
<evidence type="ECO:0000256" key="1">
    <source>
        <dbReference type="ARBA" id="ARBA00004123"/>
    </source>
</evidence>
<feature type="domain" description="Xylanolytic transcriptional activator regulatory" evidence="7">
    <location>
        <begin position="7"/>
        <end position="198"/>
    </location>
</feature>
<dbReference type="InterPro" id="IPR051059">
    <property type="entry name" value="VerF-like"/>
</dbReference>
<dbReference type="InterPro" id="IPR007219">
    <property type="entry name" value="XnlR_reg_dom"/>
</dbReference>
<dbReference type="GO" id="GO:0000978">
    <property type="term" value="F:RNA polymerase II cis-regulatory region sequence-specific DNA binding"/>
    <property type="evidence" value="ECO:0007669"/>
    <property type="project" value="InterPro"/>
</dbReference>
<keyword evidence="5" id="KW-0862">Zinc</keyword>
<dbReference type="GO" id="GO:0008270">
    <property type="term" value="F:zinc ion binding"/>
    <property type="evidence" value="ECO:0007669"/>
    <property type="project" value="UniProtKB-KW"/>
</dbReference>
<reference evidence="9" key="2">
    <citation type="submission" date="2015-01" db="EMBL/GenBank/DDBJ databases">
        <title>Evolutionary Origins and Diversification of the Mycorrhizal Mutualists.</title>
        <authorList>
            <consortium name="DOE Joint Genome Institute"/>
            <consortium name="Mycorrhizal Genomics Consortium"/>
            <person name="Kohler A."/>
            <person name="Kuo A."/>
            <person name="Nagy L.G."/>
            <person name="Floudas D."/>
            <person name="Copeland A."/>
            <person name="Barry K.W."/>
            <person name="Cichocki N."/>
            <person name="Veneault-Fourrey C."/>
            <person name="LaButti K."/>
            <person name="Lindquist E.A."/>
            <person name="Lipzen A."/>
            <person name="Lundell T."/>
            <person name="Morin E."/>
            <person name="Murat C."/>
            <person name="Riley R."/>
            <person name="Ohm R."/>
            <person name="Sun H."/>
            <person name="Tunlid A."/>
            <person name="Henrissat B."/>
            <person name="Grigoriev I.V."/>
            <person name="Hibbett D.S."/>
            <person name="Martin F."/>
        </authorList>
    </citation>
    <scope>NUCLEOTIDE SEQUENCE [LARGE SCALE GENOMIC DNA]</scope>
    <source>
        <strain evidence="9">Zn</strain>
    </source>
</reference>
<dbReference type="AlphaFoldDB" id="A0A0C3GS85"/>
<evidence type="ECO:0000256" key="3">
    <source>
        <dbReference type="ARBA" id="ARBA00022737"/>
    </source>
</evidence>
<dbReference type="Pfam" id="PF04082">
    <property type="entry name" value="Fungal_trans"/>
    <property type="match status" value="1"/>
</dbReference>
<protein>
    <recommendedName>
        <fullName evidence="7">Xylanolytic transcriptional activator regulatory domain-containing protein</fullName>
    </recommendedName>
</protein>
<keyword evidence="2" id="KW-0479">Metal-binding</keyword>
<dbReference type="PANTHER" id="PTHR40626:SF11">
    <property type="entry name" value="ZINC FINGER PROTEIN YPR022C"/>
    <property type="match status" value="1"/>
</dbReference>
<evidence type="ECO:0000256" key="5">
    <source>
        <dbReference type="ARBA" id="ARBA00022833"/>
    </source>
</evidence>
<accession>A0A0C3GS85</accession>
<evidence type="ECO:0000256" key="6">
    <source>
        <dbReference type="ARBA" id="ARBA00023242"/>
    </source>
</evidence>
<dbReference type="Proteomes" id="UP000054321">
    <property type="component" value="Unassembled WGS sequence"/>
</dbReference>
<evidence type="ECO:0000259" key="7">
    <source>
        <dbReference type="Pfam" id="PF04082"/>
    </source>
</evidence>
<keyword evidence="4" id="KW-0863">Zinc-finger</keyword>